<accession>A0A286FCA8</accession>
<dbReference type="AlphaFoldDB" id="A0A286FCA8"/>
<proteinExistence type="predicted"/>
<gene>
    <name evidence="1" type="ORF">SAMN06269250_1597</name>
</gene>
<organism evidence="1 2">
    <name type="scientific">Spirosoma fluviale</name>
    <dbReference type="NCBI Taxonomy" id="1597977"/>
    <lineage>
        <taxon>Bacteria</taxon>
        <taxon>Pseudomonadati</taxon>
        <taxon>Bacteroidota</taxon>
        <taxon>Cytophagia</taxon>
        <taxon>Cytophagales</taxon>
        <taxon>Cytophagaceae</taxon>
        <taxon>Spirosoma</taxon>
    </lineage>
</organism>
<sequence length="425" mass="48304">MKPARTNESVRAFGSTNHIKTDKTMNPTAYFFTNHQLVKSFNEELNAVTQPFIDQMKAHLTQLLNQDHSAMFLGNWTTNLGGTNTVALTFVNSSDYKCAFTFLIDDEDKPFNYRQVYADFHKYVRGIDIAPALFMANEDIIESATAQYTAFDKFAYALADAFHNISIGDNENTIMFDSWKYIPKTNELKIFFDGTGNKDIKQFSVHIPNNSKLFDSEKAFADFHIAYWVDEPTEQPVSLNELAGEIIESYLNDSEHFYTYAKLVATNLTTLAGSVYTHYKTTENTRHCITMQFNGVYGPFDIAVSNGMIVGEYNIYEWFSKFENWVTQQQEAQTDEPTTILAILGGGGATTVLSTDAYEVRYDDTIWSGDARYILSGTTAVVLDYYAETQYDDRDYKEGRKVVERAIKLDKPQVSAILFNNAIDE</sequence>
<reference evidence="2" key="1">
    <citation type="submission" date="2017-09" db="EMBL/GenBank/DDBJ databases">
        <authorList>
            <person name="Varghese N."/>
            <person name="Submissions S."/>
        </authorList>
    </citation>
    <scope>NUCLEOTIDE SEQUENCE [LARGE SCALE GENOMIC DNA]</scope>
    <source>
        <strain evidence="2">DSM 29961</strain>
    </source>
</reference>
<evidence type="ECO:0000313" key="2">
    <source>
        <dbReference type="Proteomes" id="UP000219452"/>
    </source>
</evidence>
<evidence type="ECO:0000313" key="1">
    <source>
        <dbReference type="EMBL" id="SOD80878.1"/>
    </source>
</evidence>
<dbReference type="EMBL" id="OCNH01000001">
    <property type="protein sequence ID" value="SOD80878.1"/>
    <property type="molecule type" value="Genomic_DNA"/>
</dbReference>
<protein>
    <submittedName>
        <fullName evidence="1">Uncharacterized protein</fullName>
    </submittedName>
</protein>
<dbReference type="Proteomes" id="UP000219452">
    <property type="component" value="Unassembled WGS sequence"/>
</dbReference>
<name>A0A286FCA8_9BACT</name>
<keyword evidence="2" id="KW-1185">Reference proteome</keyword>